<dbReference type="Gene3D" id="3.40.50.360">
    <property type="match status" value="1"/>
</dbReference>
<name>A0A2P9AHD2_9HYPH</name>
<dbReference type="Proteomes" id="UP000245698">
    <property type="component" value="Unassembled WGS sequence"/>
</dbReference>
<sequence>MLTTSRRPLHARFKPAMMQSQPVEPNMKVLVVYCHPCTDSFNGAVRDTVLETLAERGHEVHLLDLYATGFDPIMRADEWLGYHDKAANLAPVHDRAQELLWAEAVIFIYPTWWYGLPAMLKGWLERVLVPGFAFEMPTAQRGARPKLRHIHRVLVMTTCGATPLMSWIMGQPGRRTLLRGFRSVCHPLCSTKFLALYRMDTVSAVERQAHLQRVRKAVASLGRAAFLASDVVPG</sequence>
<dbReference type="AlphaFoldDB" id="A0A2P9AHD2"/>
<dbReference type="GO" id="GO:0005829">
    <property type="term" value="C:cytosol"/>
    <property type="evidence" value="ECO:0007669"/>
    <property type="project" value="TreeGrafter"/>
</dbReference>
<dbReference type="InterPro" id="IPR003680">
    <property type="entry name" value="Flavodoxin_fold"/>
</dbReference>
<evidence type="ECO:0000313" key="4">
    <source>
        <dbReference type="EMBL" id="SJM30544.1"/>
    </source>
</evidence>
<evidence type="ECO:0000259" key="3">
    <source>
        <dbReference type="Pfam" id="PF02525"/>
    </source>
</evidence>
<feature type="domain" description="Flavodoxin-like fold" evidence="3">
    <location>
        <begin position="27"/>
        <end position="217"/>
    </location>
</feature>
<gene>
    <name evidence="4" type="ORF">BQ8482_160019</name>
</gene>
<keyword evidence="5" id="KW-1185">Reference proteome</keyword>
<dbReference type="InterPro" id="IPR051545">
    <property type="entry name" value="NAD(P)H_dehydrogenase_qn"/>
</dbReference>
<evidence type="ECO:0000313" key="5">
    <source>
        <dbReference type="Proteomes" id="UP000245698"/>
    </source>
</evidence>
<evidence type="ECO:0000256" key="2">
    <source>
        <dbReference type="ARBA" id="ARBA00023002"/>
    </source>
</evidence>
<accession>A0A2P9AHD2</accession>
<comment type="similarity">
    <text evidence="1">Belongs to the NAD(P)H dehydrogenase (quinone) family.</text>
</comment>
<dbReference type="InterPro" id="IPR029039">
    <property type="entry name" value="Flavoprotein-like_sf"/>
</dbReference>
<dbReference type="GO" id="GO:0003955">
    <property type="term" value="F:NAD(P)H dehydrogenase (quinone) activity"/>
    <property type="evidence" value="ECO:0007669"/>
    <property type="project" value="TreeGrafter"/>
</dbReference>
<organism evidence="4 5">
    <name type="scientific">Mesorhizobium delmotii</name>
    <dbReference type="NCBI Taxonomy" id="1631247"/>
    <lineage>
        <taxon>Bacteria</taxon>
        <taxon>Pseudomonadati</taxon>
        <taxon>Pseudomonadota</taxon>
        <taxon>Alphaproteobacteria</taxon>
        <taxon>Hyphomicrobiales</taxon>
        <taxon>Phyllobacteriaceae</taxon>
        <taxon>Mesorhizobium</taxon>
    </lineage>
</organism>
<dbReference type="PANTHER" id="PTHR10204">
    <property type="entry name" value="NAD P H OXIDOREDUCTASE-RELATED"/>
    <property type="match status" value="1"/>
</dbReference>
<reference evidence="5" key="1">
    <citation type="submission" date="2016-12" db="EMBL/GenBank/DDBJ databases">
        <authorList>
            <person name="Brunel B."/>
        </authorList>
    </citation>
    <scope>NUCLEOTIDE SEQUENCE [LARGE SCALE GENOMIC DNA]</scope>
</reference>
<proteinExistence type="inferred from homology"/>
<keyword evidence="2" id="KW-0560">Oxidoreductase</keyword>
<evidence type="ECO:0000256" key="1">
    <source>
        <dbReference type="ARBA" id="ARBA00006252"/>
    </source>
</evidence>
<protein>
    <submittedName>
        <fullName evidence="4">Flavodoxin-like fold subfamily</fullName>
    </submittedName>
</protein>
<dbReference type="EMBL" id="FUIG01000022">
    <property type="protein sequence ID" value="SJM30544.1"/>
    <property type="molecule type" value="Genomic_DNA"/>
</dbReference>
<dbReference type="PANTHER" id="PTHR10204:SF34">
    <property type="entry name" value="NAD(P)H DEHYDROGENASE [QUINONE] 1 ISOFORM 1"/>
    <property type="match status" value="1"/>
</dbReference>
<dbReference type="SUPFAM" id="SSF52218">
    <property type="entry name" value="Flavoproteins"/>
    <property type="match status" value="1"/>
</dbReference>
<dbReference type="Pfam" id="PF02525">
    <property type="entry name" value="Flavodoxin_2"/>
    <property type="match status" value="1"/>
</dbReference>